<feature type="region of interest" description="Disordered" evidence="2">
    <location>
        <begin position="388"/>
        <end position="498"/>
    </location>
</feature>
<dbReference type="EMBL" id="JACHJU010000003">
    <property type="protein sequence ID" value="MBB4942005.1"/>
    <property type="molecule type" value="Genomic_DNA"/>
</dbReference>
<name>A0A7W7S1E6_9ACTN</name>
<protein>
    <submittedName>
        <fullName evidence="3">Uncharacterized protein</fullName>
    </submittedName>
</protein>
<feature type="compositionally biased region" description="Acidic residues" evidence="2">
    <location>
        <begin position="400"/>
        <end position="421"/>
    </location>
</feature>
<evidence type="ECO:0000313" key="4">
    <source>
        <dbReference type="Proteomes" id="UP000534286"/>
    </source>
</evidence>
<gene>
    <name evidence="3" type="ORF">FHR32_006391</name>
</gene>
<dbReference type="InterPro" id="IPR027417">
    <property type="entry name" value="P-loop_NTPase"/>
</dbReference>
<accession>A0A7W7S1E6</accession>
<feature type="coiled-coil region" evidence="1">
    <location>
        <begin position="281"/>
        <end position="308"/>
    </location>
</feature>
<organism evidence="3 4">
    <name type="scientific">Streptosporangium album</name>
    <dbReference type="NCBI Taxonomy" id="47479"/>
    <lineage>
        <taxon>Bacteria</taxon>
        <taxon>Bacillati</taxon>
        <taxon>Actinomycetota</taxon>
        <taxon>Actinomycetes</taxon>
        <taxon>Streptosporangiales</taxon>
        <taxon>Streptosporangiaceae</taxon>
        <taxon>Streptosporangium</taxon>
    </lineage>
</organism>
<dbReference type="SUPFAM" id="SSF52540">
    <property type="entry name" value="P-loop containing nucleoside triphosphate hydrolases"/>
    <property type="match status" value="1"/>
</dbReference>
<dbReference type="Proteomes" id="UP000534286">
    <property type="component" value="Unassembled WGS sequence"/>
</dbReference>
<proteinExistence type="predicted"/>
<comment type="caution">
    <text evidence="3">The sequence shown here is derived from an EMBL/GenBank/DDBJ whole genome shotgun (WGS) entry which is preliminary data.</text>
</comment>
<keyword evidence="4" id="KW-1185">Reference proteome</keyword>
<evidence type="ECO:0000256" key="1">
    <source>
        <dbReference type="SAM" id="Coils"/>
    </source>
</evidence>
<evidence type="ECO:0000313" key="3">
    <source>
        <dbReference type="EMBL" id="MBB4942005.1"/>
    </source>
</evidence>
<reference evidence="3 4" key="1">
    <citation type="submission" date="2020-08" db="EMBL/GenBank/DDBJ databases">
        <title>Sequencing the genomes of 1000 actinobacteria strains.</title>
        <authorList>
            <person name="Klenk H.-P."/>
        </authorList>
    </citation>
    <scope>NUCLEOTIDE SEQUENCE [LARGE SCALE GENOMIC DNA]</scope>
    <source>
        <strain evidence="3 4">DSM 43023</strain>
    </source>
</reference>
<keyword evidence="1" id="KW-0175">Coiled coil</keyword>
<dbReference type="Gene3D" id="3.40.50.300">
    <property type="entry name" value="P-loop containing nucleotide triphosphate hydrolases"/>
    <property type="match status" value="1"/>
</dbReference>
<evidence type="ECO:0000256" key="2">
    <source>
        <dbReference type="SAM" id="MobiDB-lite"/>
    </source>
</evidence>
<dbReference type="RefSeq" id="WP_184758054.1">
    <property type="nucleotide sequence ID" value="NZ_JACHJU010000003.1"/>
</dbReference>
<sequence length="1999" mass="217054">MDHVLASAAAGVSADDFLAAVRHYPPQGRQAIFYQVGLPNQKTITPSVAANLVRVLQGSDNKRSWLIGSLSTLVSWAFDNVDELSAEDCGLLLSEETAEKVLREAGGLGVALRNMALLPGSLTNLVLADLLLRDLPLAPVALGMLAGATHRLDAEAGDIVEELWQQVRGNSPGLPEAPAGVDSLGAVALTVSQAIHDDTTALEEEAATMSEGRRPDPPDQNLRHSLEQLKESFGAAAGAAGRVHGALSNGLRPSDPDVDVIARALEEFDKVRDQIRYIGVVEVTTGAVDELERALDQVEAVQARADRVGTLAYVRGPSLLEELLAEVREAAAEGAMAGLDALAGLIELSADEDAILLADDLEESARKELPSRWQPVIRAAVSGRLSLEPPVTDDVSAEALTEEEAPEEDSGEERPGEDDEGGTTPPSSAPDTGPPTGEAVTDPNSAEETPDLTDLDRILENRFGSQPEVRPAQPRDVRPKASVVPKVSTTEEQTPLHADLAAVPGEPSLGMFGQEEAAALRAQRFGLAAWIRAAAGRPDSEVAVRRCAALAVDMSAFAGRLSAAFSETARQIVVDDLGDDPAGRFLAWAASIRAGLVHPTPESAHLVEELASTVLGYPAMTACGEAFSQALRSGVYLVPGLSNQMRDSVAAERDQDRATVACVRLLEEGPHRKIKFALATEVWKSLIQPEGIVGGLVSVAARNDIKLLKETVKKLDDLRAANVIDRLIDREAKRASGSRNTKIIAGARSKLIEMIDEALEHVATWATAVQGVQIRHTDGSNEWLSQGLAKLRQSIGLHRADLHAELDILAKAGEPVLAAAAPGVAYLITDTLHLLDGMALSETEPSVAAVLNQDLLFVSEVVLDPESLRPRETPALETLARIATADTLDWRSAFDARAARNDHEGTRAVVTVVARQDPDLAAELRQRRETLVTEARTLRDQRVEAVRDRLADWRRDGVIAETEATRIAGRLQALAESGREDFGIITENIAAMESEAKAIRAAQISAEEARLDEKSNDHPDVRAVAPRIREHIARGDLTTAREYLAQAEAGKPLPADRESFDHFGRFFPSFPQAFENMSILSSGGRARKQESDEWVKSLMEAIQVGRDVTDPDLHRAVSEAQLDIQALPPGRREESKEGLRLWKFMAQGRKSPGNLESAIKAVLRMIGLEGSQEPGDEAQNRLWVTLNDVRFGDALLPEFGSKMSPSGGSLRLLFVWRRPGPQQLIEWLKDEPQERTVLVFYFGVLSPSQREQLTTAARRRPRPVVAVVDDAAVSYLAALPEASWTATVNILAPFSAANPYAPTGDVPMEMFYGRDAQLESVTSSSGSSIVYGGRQLGKSALLREAERSLRRSDPDRVVILETIQEIGKIIPESALWPRLAGRLAEAGVLPQSGAVLKDRADVCRGVRHWAEQDPTRQVLILLDEADAFLNQDAANAKFTNVEALRDLMQDTDRRVKVVFAGLHQTARFQSLSNQPLPHLGTPIPIGPLDPQDAFDLLTRPLMALGFRFPATLAARVIAEANNAPAHIQLFAEALLRRLRRMPIHGGGLPYEITREDVDTVWRDKALAVGFRDRFEWTLDLDKRYKVIAYTVAFHALSNGMDATISVQKLREECLTWWPAGFEKCSGDGFRGLLEECVNLGVLSSDVGGYRLRTPHVLTLLGGADEVYTVLTKAEEFERPDSFDAHSYRALYLNGPDRSPLTGSQVTRLLSPRDSVHLITGSRALHIDRLGAALEDEAGRQHVAQVWRVGKGCTFEGAVQRTRDSAGHGVVVVELTGRSFEQAVGVLKTAASTVSSGGPGTLAVALVAPPELIPLWLAASTDAGELSRLAWVMELRRYEEPDVRQWMNDADLGYRDPASQEALLKHTGGWPFLISKVVAGRPADRDQALERCRDWVRANAEEFVRSTGVLKDATLRQAWKQVIDVGPARPDELAEYLEEMAGGEATDPLHRDRLRANGYPSWVALIEVLRLLGALEPRADGTFACEPVLAAASEWLEARG</sequence>